<feature type="region of interest" description="Disordered" evidence="1">
    <location>
        <begin position="17"/>
        <end position="37"/>
    </location>
</feature>
<feature type="region of interest" description="Disordered" evidence="1">
    <location>
        <begin position="227"/>
        <end position="259"/>
    </location>
</feature>
<dbReference type="Proteomes" id="UP000761534">
    <property type="component" value="Unassembled WGS sequence"/>
</dbReference>
<gene>
    <name evidence="2" type="ORF">TRICI_000827</name>
</gene>
<name>A0A642VB20_9ASCO</name>
<protein>
    <submittedName>
        <fullName evidence="2">Uncharacterized protein</fullName>
    </submittedName>
</protein>
<evidence type="ECO:0000313" key="2">
    <source>
        <dbReference type="EMBL" id="KAA8917041.1"/>
    </source>
</evidence>
<comment type="caution">
    <text evidence="2">The sequence shown here is derived from an EMBL/GenBank/DDBJ whole genome shotgun (WGS) entry which is preliminary data.</text>
</comment>
<organism evidence="2 3">
    <name type="scientific">Trichomonascus ciferrii</name>
    <dbReference type="NCBI Taxonomy" id="44093"/>
    <lineage>
        <taxon>Eukaryota</taxon>
        <taxon>Fungi</taxon>
        <taxon>Dikarya</taxon>
        <taxon>Ascomycota</taxon>
        <taxon>Saccharomycotina</taxon>
        <taxon>Dipodascomycetes</taxon>
        <taxon>Dipodascales</taxon>
        <taxon>Trichomonascaceae</taxon>
        <taxon>Trichomonascus</taxon>
        <taxon>Trichomonascus ciferrii complex</taxon>
    </lineage>
</organism>
<dbReference type="SMART" id="SM00855">
    <property type="entry name" value="PGAM"/>
    <property type="match status" value="1"/>
</dbReference>
<reference evidence="2" key="1">
    <citation type="journal article" date="2019" name="G3 (Bethesda)">
        <title>Genome Assemblies of Two Rare Opportunistic Yeast Pathogens: Diutina rugosa (syn. Candida rugosa) and Trichomonascus ciferrii (syn. Candida ciferrii).</title>
        <authorList>
            <person name="Mixao V."/>
            <person name="Saus E."/>
            <person name="Hansen A.P."/>
            <person name="Lass-Florl C."/>
            <person name="Gabaldon T."/>
        </authorList>
    </citation>
    <scope>NUCLEOTIDE SEQUENCE</scope>
    <source>
        <strain evidence="2">CBS 4856</strain>
    </source>
</reference>
<dbReference type="CDD" id="cd07067">
    <property type="entry name" value="HP_PGM_like"/>
    <property type="match status" value="1"/>
</dbReference>
<dbReference type="AlphaFoldDB" id="A0A642VB20"/>
<feature type="region of interest" description="Disordered" evidence="1">
    <location>
        <begin position="275"/>
        <end position="306"/>
    </location>
</feature>
<accession>A0A642VB20</accession>
<dbReference type="Gene3D" id="3.40.50.1240">
    <property type="entry name" value="Phosphoglycerate mutase-like"/>
    <property type="match status" value="1"/>
</dbReference>
<keyword evidence="3" id="KW-1185">Reference proteome</keyword>
<proteinExistence type="predicted"/>
<dbReference type="InterPro" id="IPR013078">
    <property type="entry name" value="His_Pase_superF_clade-1"/>
</dbReference>
<dbReference type="InterPro" id="IPR051710">
    <property type="entry name" value="Phosphatase_SH3-domain"/>
</dbReference>
<evidence type="ECO:0000313" key="3">
    <source>
        <dbReference type="Proteomes" id="UP000761534"/>
    </source>
</evidence>
<dbReference type="InterPro" id="IPR029033">
    <property type="entry name" value="His_PPase_superfam"/>
</dbReference>
<dbReference type="OrthoDB" id="3898179at2759"/>
<feature type="compositionally biased region" description="Low complexity" evidence="1">
    <location>
        <begin position="231"/>
        <end position="244"/>
    </location>
</feature>
<feature type="compositionally biased region" description="Polar residues" evidence="1">
    <location>
        <begin position="20"/>
        <end position="29"/>
    </location>
</feature>
<dbReference type="SUPFAM" id="SSF53254">
    <property type="entry name" value="Phosphoglycerate mutase-like"/>
    <property type="match status" value="1"/>
</dbReference>
<dbReference type="Pfam" id="PF00300">
    <property type="entry name" value="His_Phos_1"/>
    <property type="match status" value="1"/>
</dbReference>
<evidence type="ECO:0000256" key="1">
    <source>
        <dbReference type="SAM" id="MobiDB-lite"/>
    </source>
</evidence>
<dbReference type="PANTHER" id="PTHR16469:SF27">
    <property type="entry name" value="UBIQUITIN-ASSOCIATED AND SH3 DOMAIN-CONTAINING BA-RELATED"/>
    <property type="match status" value="1"/>
</dbReference>
<sequence>MTISRIVIARHGKRLDSEDTGWSVSSATPYDSPLAEEGREQVCASGQVMKEYLNEDERMYVHSSPFLRCVETADGLGLRNARVRLDSVFGEWLTEDYFTDYAPPPADNHRSLVERNTRWLIASGKTPVDDGWKYDQFGDSGEYGESWEDMHRRFSHGLERLMRYYNSFSEPCSVVIVTHGAGVNALLGHILDQPLLTRINVASFAVLQKTFVGTWEMMYNSNQELVPPTLSSNSTSSSSVASEVFSHERERANSGGGGYHSTSGFFADEPPSSFTLGFSSQPDKGSAKATSSSNMTTPTDKTSFNLQFADKKRTALPSLDSSLWRFGGNQ</sequence>
<dbReference type="EMBL" id="SWFS01000069">
    <property type="protein sequence ID" value="KAA8917041.1"/>
    <property type="molecule type" value="Genomic_DNA"/>
</dbReference>
<dbReference type="VEuPathDB" id="FungiDB:TRICI_000827"/>
<dbReference type="PANTHER" id="PTHR16469">
    <property type="entry name" value="UBIQUITIN-ASSOCIATED AND SH3 DOMAIN-CONTAINING BA-RELATED"/>
    <property type="match status" value="1"/>
</dbReference>